<keyword evidence="5" id="KW-0862">Zinc</keyword>
<evidence type="ECO:0000256" key="4">
    <source>
        <dbReference type="ARBA" id="ARBA00022741"/>
    </source>
</evidence>
<dbReference type="AlphaFoldDB" id="A0A7C5USU1"/>
<evidence type="ECO:0000256" key="1">
    <source>
        <dbReference type="ARBA" id="ARBA00005061"/>
    </source>
</evidence>
<reference evidence="10" key="1">
    <citation type="journal article" date="2020" name="mSystems">
        <title>Genome- and Community-Level Interaction Insights into Carbon Utilization and Element Cycling Functions of Hydrothermarchaeota in Hydrothermal Sediment.</title>
        <authorList>
            <person name="Zhou Z."/>
            <person name="Liu Y."/>
            <person name="Xu W."/>
            <person name="Pan J."/>
            <person name="Luo Z.H."/>
            <person name="Li M."/>
        </authorList>
    </citation>
    <scope>NUCLEOTIDE SEQUENCE [LARGE SCALE GENOMIC DNA]</scope>
    <source>
        <strain evidence="10">SpSt-1042</strain>
    </source>
</reference>
<evidence type="ECO:0000256" key="7">
    <source>
        <dbReference type="ARBA" id="ARBA00037993"/>
    </source>
</evidence>
<evidence type="ECO:0000256" key="3">
    <source>
        <dbReference type="ARBA" id="ARBA00022723"/>
    </source>
</evidence>
<keyword evidence="2" id="KW-0436">Ligase</keyword>
<dbReference type="GO" id="GO:0046872">
    <property type="term" value="F:metal ion binding"/>
    <property type="evidence" value="ECO:0007669"/>
    <property type="project" value="UniProtKB-KW"/>
</dbReference>
<dbReference type="InterPro" id="IPR014729">
    <property type="entry name" value="Rossmann-like_a/b/a_fold"/>
</dbReference>
<organism evidence="10">
    <name type="scientific">candidate division CPR3 bacterium</name>
    <dbReference type="NCBI Taxonomy" id="2268181"/>
    <lineage>
        <taxon>Bacteria</taxon>
        <taxon>Bacteria division CPR3</taxon>
    </lineage>
</organism>
<comment type="similarity">
    <text evidence="7">Belongs to the QueC family.</text>
</comment>
<proteinExistence type="inferred from homology"/>
<evidence type="ECO:0000313" key="10">
    <source>
        <dbReference type="EMBL" id="HHR92349.1"/>
    </source>
</evidence>
<comment type="catalytic activity">
    <reaction evidence="9">
        <text>7-carboxy-7-carbaguanine + NH4(+) + 2 ATP = 7-cyano-7-carbaguanine + 2 AMP + 2 diphosphate + 2 H(+)</text>
        <dbReference type="Rhea" id="RHEA:27982"/>
        <dbReference type="ChEBI" id="CHEBI:15378"/>
        <dbReference type="ChEBI" id="CHEBI:28938"/>
        <dbReference type="ChEBI" id="CHEBI:30616"/>
        <dbReference type="ChEBI" id="CHEBI:33019"/>
        <dbReference type="ChEBI" id="CHEBI:45075"/>
        <dbReference type="ChEBI" id="CHEBI:61036"/>
        <dbReference type="ChEBI" id="CHEBI:456215"/>
        <dbReference type="EC" id="6.3.4.20"/>
    </reaction>
</comment>
<evidence type="ECO:0000256" key="5">
    <source>
        <dbReference type="ARBA" id="ARBA00022833"/>
    </source>
</evidence>
<name>A0A7C5USU1_UNCC3</name>
<keyword evidence="6" id="KW-0067">ATP-binding</keyword>
<evidence type="ECO:0000256" key="8">
    <source>
        <dbReference type="ARBA" id="ARBA00039149"/>
    </source>
</evidence>
<dbReference type="PANTHER" id="PTHR42914">
    <property type="entry name" value="7-CYANO-7-DEAZAGUANINE SYNTHASE"/>
    <property type="match status" value="1"/>
</dbReference>
<evidence type="ECO:0000256" key="6">
    <source>
        <dbReference type="ARBA" id="ARBA00022840"/>
    </source>
</evidence>
<dbReference type="EC" id="6.3.4.20" evidence="8"/>
<dbReference type="Gene3D" id="3.40.50.620">
    <property type="entry name" value="HUPs"/>
    <property type="match status" value="1"/>
</dbReference>
<evidence type="ECO:0000256" key="2">
    <source>
        <dbReference type="ARBA" id="ARBA00022598"/>
    </source>
</evidence>
<comment type="caution">
    <text evidence="10">The sequence shown here is derived from an EMBL/GenBank/DDBJ whole genome shotgun (WGS) entry which is preliminary data.</text>
</comment>
<dbReference type="GO" id="GO:0005524">
    <property type="term" value="F:ATP binding"/>
    <property type="evidence" value="ECO:0007669"/>
    <property type="project" value="UniProtKB-KW"/>
</dbReference>
<keyword evidence="4" id="KW-0547">Nucleotide-binding</keyword>
<keyword evidence="3" id="KW-0479">Metal-binding</keyword>
<evidence type="ECO:0000256" key="9">
    <source>
        <dbReference type="ARBA" id="ARBA00047890"/>
    </source>
</evidence>
<comment type="pathway">
    <text evidence="1">Purine metabolism; 7-cyano-7-deazaguanine biosynthesis.</text>
</comment>
<accession>A0A7C5USU1</accession>
<gene>
    <name evidence="10" type="ORF">ENL96_02450</name>
</gene>
<dbReference type="PANTHER" id="PTHR42914:SF1">
    <property type="entry name" value="7-CYANO-7-DEAZAGUANINE SYNTHASE"/>
    <property type="match status" value="1"/>
</dbReference>
<dbReference type="GO" id="GO:0016874">
    <property type="term" value="F:ligase activity"/>
    <property type="evidence" value="ECO:0007669"/>
    <property type="project" value="UniProtKB-KW"/>
</dbReference>
<dbReference type="Pfam" id="PF06508">
    <property type="entry name" value="QueC"/>
    <property type="match status" value="1"/>
</dbReference>
<dbReference type="EMBL" id="DRVY01000072">
    <property type="protein sequence ID" value="HHR92349.1"/>
    <property type="molecule type" value="Genomic_DNA"/>
</dbReference>
<dbReference type="InterPro" id="IPR018317">
    <property type="entry name" value="QueC"/>
</dbReference>
<sequence>MFQRKNKNKQLKQQLEQILFFKRGFVYKLPKNRNVVLTMTGGIDSSVGAQLIIEKWGSIVYPFYLKRGAAAERHELKSVKKVVSYLKKKYPKNVKDLFVASAPVPLSEIKPNLSRKRVIKRGHPLRNSIIQSYAVQYGVSLNDQAVKLDTVLVGSVASDYFPGSREVDLLLNTLYVCTNMEEWNWQILSPFLQKGLLKGKQKIKKIDLIKWGYKNNFPFELTRTCTSENAISCGKCSECKERLETFEKAGIKDPIKYKM</sequence>
<protein>
    <recommendedName>
        <fullName evidence="8">7-cyano-7-deazaguanine synthase</fullName>
        <ecNumber evidence="8">6.3.4.20</ecNumber>
    </recommendedName>
</protein>
<dbReference type="SUPFAM" id="SSF52402">
    <property type="entry name" value="Adenine nucleotide alpha hydrolases-like"/>
    <property type="match status" value="1"/>
</dbReference>